<protein>
    <submittedName>
        <fullName evidence="5">Uncharacterized protein</fullName>
    </submittedName>
</protein>
<sequence length="141" mass="16403">MARGLSRYKLKDLPESFYLMDKLRNKAIVPPEYSESIYVKVDNESSTCPTTLDNKLHVCPGYKVMEYDRFRFPSMMLQVHCKCNGCLGSPDKACVRLFYYTRVLRVTGCNKKGVYVYDYFWEKVSNGCVCIKNDRQTMSRG</sequence>
<dbReference type="InterPro" id="IPR029034">
    <property type="entry name" value="Cystine-knot_cytokine"/>
</dbReference>
<evidence type="ECO:0000313" key="5">
    <source>
        <dbReference type="EMBL" id="EKC33786.1"/>
    </source>
</evidence>
<organism evidence="5">
    <name type="scientific">Magallana gigas</name>
    <name type="common">Pacific oyster</name>
    <name type="synonym">Crassostrea gigas</name>
    <dbReference type="NCBI Taxonomy" id="29159"/>
    <lineage>
        <taxon>Eukaryota</taxon>
        <taxon>Metazoa</taxon>
        <taxon>Spiralia</taxon>
        <taxon>Lophotrochozoa</taxon>
        <taxon>Mollusca</taxon>
        <taxon>Bivalvia</taxon>
        <taxon>Autobranchia</taxon>
        <taxon>Pteriomorphia</taxon>
        <taxon>Ostreida</taxon>
        <taxon>Ostreoidea</taxon>
        <taxon>Ostreidae</taxon>
        <taxon>Magallana</taxon>
    </lineage>
</organism>
<evidence type="ECO:0000256" key="1">
    <source>
        <dbReference type="ARBA" id="ARBA00004613"/>
    </source>
</evidence>
<accession>K1RHV0</accession>
<dbReference type="Pfam" id="PF06083">
    <property type="entry name" value="IL17"/>
    <property type="match status" value="1"/>
</dbReference>
<dbReference type="EMBL" id="JH819178">
    <property type="protein sequence ID" value="EKC33786.1"/>
    <property type="molecule type" value="Genomic_DNA"/>
</dbReference>
<name>K1RHV0_MAGGI</name>
<keyword evidence="3" id="KW-0964">Secreted</keyword>
<evidence type="ECO:0000256" key="3">
    <source>
        <dbReference type="ARBA" id="ARBA00022525"/>
    </source>
</evidence>
<dbReference type="HOGENOM" id="CLU_1827187_0_0_1"/>
<keyword evidence="4" id="KW-0732">Signal</keyword>
<dbReference type="Gene3D" id="2.10.90.10">
    <property type="entry name" value="Cystine-knot cytokines"/>
    <property type="match status" value="1"/>
</dbReference>
<dbReference type="GO" id="GO:0005125">
    <property type="term" value="F:cytokine activity"/>
    <property type="evidence" value="ECO:0007669"/>
    <property type="project" value="InterPro"/>
</dbReference>
<dbReference type="SUPFAM" id="SSF57501">
    <property type="entry name" value="Cystine-knot cytokines"/>
    <property type="match status" value="1"/>
</dbReference>
<dbReference type="InParanoid" id="K1RHV0"/>
<reference evidence="5" key="1">
    <citation type="journal article" date="2012" name="Nature">
        <title>The oyster genome reveals stress adaptation and complexity of shell formation.</title>
        <authorList>
            <person name="Zhang G."/>
            <person name="Fang X."/>
            <person name="Guo X."/>
            <person name="Li L."/>
            <person name="Luo R."/>
            <person name="Xu F."/>
            <person name="Yang P."/>
            <person name="Zhang L."/>
            <person name="Wang X."/>
            <person name="Qi H."/>
            <person name="Xiong Z."/>
            <person name="Que H."/>
            <person name="Xie Y."/>
            <person name="Holland P.W."/>
            <person name="Paps J."/>
            <person name="Zhu Y."/>
            <person name="Wu F."/>
            <person name="Chen Y."/>
            <person name="Wang J."/>
            <person name="Peng C."/>
            <person name="Meng J."/>
            <person name="Yang L."/>
            <person name="Liu J."/>
            <person name="Wen B."/>
            <person name="Zhang N."/>
            <person name="Huang Z."/>
            <person name="Zhu Q."/>
            <person name="Feng Y."/>
            <person name="Mount A."/>
            <person name="Hedgecock D."/>
            <person name="Xu Z."/>
            <person name="Liu Y."/>
            <person name="Domazet-Loso T."/>
            <person name="Du Y."/>
            <person name="Sun X."/>
            <person name="Zhang S."/>
            <person name="Liu B."/>
            <person name="Cheng P."/>
            <person name="Jiang X."/>
            <person name="Li J."/>
            <person name="Fan D."/>
            <person name="Wang W."/>
            <person name="Fu W."/>
            <person name="Wang T."/>
            <person name="Wang B."/>
            <person name="Zhang J."/>
            <person name="Peng Z."/>
            <person name="Li Y."/>
            <person name="Li N."/>
            <person name="Wang J."/>
            <person name="Chen M."/>
            <person name="He Y."/>
            <person name="Tan F."/>
            <person name="Song X."/>
            <person name="Zheng Q."/>
            <person name="Huang R."/>
            <person name="Yang H."/>
            <person name="Du X."/>
            <person name="Chen L."/>
            <person name="Yang M."/>
            <person name="Gaffney P.M."/>
            <person name="Wang S."/>
            <person name="Luo L."/>
            <person name="She Z."/>
            <person name="Ming Y."/>
            <person name="Huang W."/>
            <person name="Zhang S."/>
            <person name="Huang B."/>
            <person name="Zhang Y."/>
            <person name="Qu T."/>
            <person name="Ni P."/>
            <person name="Miao G."/>
            <person name="Wang J."/>
            <person name="Wang Q."/>
            <person name="Steinberg C.E."/>
            <person name="Wang H."/>
            <person name="Li N."/>
            <person name="Qian L."/>
            <person name="Zhang G."/>
            <person name="Li Y."/>
            <person name="Yang H."/>
            <person name="Liu X."/>
            <person name="Wang J."/>
            <person name="Yin Y."/>
            <person name="Wang J."/>
        </authorList>
    </citation>
    <scope>NUCLEOTIDE SEQUENCE [LARGE SCALE GENOMIC DNA]</scope>
    <source>
        <strain evidence="5">05x7-T-G4-1.051#20</strain>
    </source>
</reference>
<dbReference type="AlphaFoldDB" id="K1RHV0"/>
<dbReference type="InterPro" id="IPR010345">
    <property type="entry name" value="IL-17_fam"/>
</dbReference>
<dbReference type="GO" id="GO:0005576">
    <property type="term" value="C:extracellular region"/>
    <property type="evidence" value="ECO:0007669"/>
    <property type="project" value="UniProtKB-SubCell"/>
</dbReference>
<comment type="subcellular location">
    <subcellularLocation>
        <location evidence="1">Secreted</location>
    </subcellularLocation>
</comment>
<gene>
    <name evidence="5" type="ORF">CGI_10014828</name>
</gene>
<evidence type="ECO:0000256" key="2">
    <source>
        <dbReference type="ARBA" id="ARBA00007236"/>
    </source>
</evidence>
<proteinExistence type="inferred from homology"/>
<evidence type="ECO:0000256" key="4">
    <source>
        <dbReference type="ARBA" id="ARBA00022729"/>
    </source>
</evidence>
<comment type="similarity">
    <text evidence="2">Belongs to the IL-17 family.</text>
</comment>